<accession>N6YXL4</accession>
<reference evidence="1 2" key="1">
    <citation type="submission" date="2012-09" db="EMBL/GenBank/DDBJ databases">
        <title>Draft Genome Sequences of 6 Strains from Genus Thauera.</title>
        <authorList>
            <person name="Liu B."/>
            <person name="Shapleigh J.P."/>
            <person name="Frostegard A.H."/>
        </authorList>
    </citation>
    <scope>NUCLEOTIDE SEQUENCE [LARGE SCALE GENOMIC DNA]</scope>
    <source>
        <strain evidence="1 2">B4P</strain>
    </source>
</reference>
<evidence type="ECO:0000313" key="1">
    <source>
        <dbReference type="EMBL" id="ENO99006.1"/>
    </source>
</evidence>
<name>N6YXL4_9RHOO</name>
<comment type="caution">
    <text evidence="1">The sequence shown here is derived from an EMBL/GenBank/DDBJ whole genome shotgun (WGS) entry which is preliminary data.</text>
</comment>
<evidence type="ECO:0000313" key="2">
    <source>
        <dbReference type="Proteomes" id="UP000013047"/>
    </source>
</evidence>
<keyword evidence="2" id="KW-1185">Reference proteome</keyword>
<protein>
    <submittedName>
        <fullName evidence="1">Uncharacterized protein</fullName>
    </submittedName>
</protein>
<dbReference type="EMBL" id="AMXF01000001">
    <property type="protein sequence ID" value="ENO99006.1"/>
    <property type="molecule type" value="Genomic_DNA"/>
</dbReference>
<dbReference type="Proteomes" id="UP000013047">
    <property type="component" value="Unassembled WGS sequence"/>
</dbReference>
<organism evidence="1 2">
    <name type="scientific">Thauera phenylacetica B4P</name>
    <dbReference type="NCBI Taxonomy" id="1234382"/>
    <lineage>
        <taxon>Bacteria</taxon>
        <taxon>Pseudomonadati</taxon>
        <taxon>Pseudomonadota</taxon>
        <taxon>Betaproteobacteria</taxon>
        <taxon>Rhodocyclales</taxon>
        <taxon>Zoogloeaceae</taxon>
        <taxon>Thauera</taxon>
    </lineage>
</organism>
<dbReference type="AlphaFoldDB" id="N6YXL4"/>
<gene>
    <name evidence="1" type="ORF">C667_00060</name>
</gene>
<proteinExistence type="predicted"/>
<sequence length="134" mass="14433">MGRSQFNIEAADAGGRRCNPGDEVSQDDVVLGDAKFTDIAGNNVGDFVAFSLLPEHQAGFVNIIECISHENDHVLAIACVTPDVFFPLLIVVPGFLNLGQDAGSDGACRYAAFQMQVLEDLDAFFCHVGWTNLK</sequence>